<sequence length="101" mass="11326">METNHRKVVRTNCITSVVQLGKSHRFHVWPVAREIASRIDRSLSLLSRHLQVAHPHPTPLAHPRRGVESHFGNELSIPCGDGANPKPSQSIHLSLEWFSNG</sequence>
<protein>
    <submittedName>
        <fullName evidence="1">Uncharacterized protein</fullName>
    </submittedName>
</protein>
<reference evidence="1 2" key="1">
    <citation type="submission" date="2021-06" db="EMBL/GenBank/DDBJ databases">
        <title>Caerostris darwini draft genome.</title>
        <authorList>
            <person name="Kono N."/>
            <person name="Arakawa K."/>
        </authorList>
    </citation>
    <scope>NUCLEOTIDE SEQUENCE [LARGE SCALE GENOMIC DNA]</scope>
</reference>
<comment type="caution">
    <text evidence="1">The sequence shown here is derived from an EMBL/GenBank/DDBJ whole genome shotgun (WGS) entry which is preliminary data.</text>
</comment>
<name>A0AAV4TT58_9ARAC</name>
<proteinExistence type="predicted"/>
<evidence type="ECO:0000313" key="2">
    <source>
        <dbReference type="Proteomes" id="UP001054837"/>
    </source>
</evidence>
<dbReference type="Proteomes" id="UP001054837">
    <property type="component" value="Unassembled WGS sequence"/>
</dbReference>
<gene>
    <name evidence="1" type="ORF">CDAR_520201</name>
</gene>
<accession>A0AAV4TT58</accession>
<dbReference type="EMBL" id="BPLQ01010186">
    <property type="protein sequence ID" value="GIY49019.1"/>
    <property type="molecule type" value="Genomic_DNA"/>
</dbReference>
<keyword evidence="2" id="KW-1185">Reference proteome</keyword>
<evidence type="ECO:0000313" key="1">
    <source>
        <dbReference type="EMBL" id="GIY49019.1"/>
    </source>
</evidence>
<organism evidence="1 2">
    <name type="scientific">Caerostris darwini</name>
    <dbReference type="NCBI Taxonomy" id="1538125"/>
    <lineage>
        <taxon>Eukaryota</taxon>
        <taxon>Metazoa</taxon>
        <taxon>Ecdysozoa</taxon>
        <taxon>Arthropoda</taxon>
        <taxon>Chelicerata</taxon>
        <taxon>Arachnida</taxon>
        <taxon>Araneae</taxon>
        <taxon>Araneomorphae</taxon>
        <taxon>Entelegynae</taxon>
        <taxon>Araneoidea</taxon>
        <taxon>Araneidae</taxon>
        <taxon>Caerostris</taxon>
    </lineage>
</organism>
<dbReference type="AlphaFoldDB" id="A0AAV4TT58"/>